<dbReference type="GeneID" id="37078529"/>
<evidence type="ECO:0000313" key="2">
    <source>
        <dbReference type="EMBL" id="PYH45744.1"/>
    </source>
</evidence>
<evidence type="ECO:0000313" key="3">
    <source>
        <dbReference type="Proteomes" id="UP000248349"/>
    </source>
</evidence>
<dbReference type="Proteomes" id="UP000248349">
    <property type="component" value="Unassembled WGS sequence"/>
</dbReference>
<keyword evidence="1" id="KW-1133">Transmembrane helix</keyword>
<sequence length="124" mass="13780">MGRPGWSSLMQEDRDGLHPVMLPEFGSVTSLMHEEVGQLEGGLSARLGHGTLYHVVVTDGALLGSNGKHCFSLNVFMGRQRSPTVLRPVYPDIGLGRVSLGWETVYSFLFFFLFPCCHCWVYST</sequence>
<keyword evidence="1" id="KW-0812">Transmembrane</keyword>
<reference evidence="2 3" key="1">
    <citation type="submission" date="2016-12" db="EMBL/GenBank/DDBJ databases">
        <title>The genomes of Aspergillus section Nigri reveals drivers in fungal speciation.</title>
        <authorList>
            <consortium name="DOE Joint Genome Institute"/>
            <person name="Vesth T.C."/>
            <person name="Nybo J."/>
            <person name="Theobald S."/>
            <person name="Brandl J."/>
            <person name="Frisvad J.C."/>
            <person name="Nielsen K.F."/>
            <person name="Lyhne E.K."/>
            <person name="Kogle M.E."/>
            <person name="Kuo A."/>
            <person name="Riley R."/>
            <person name="Clum A."/>
            <person name="Nolan M."/>
            <person name="Lipzen A."/>
            <person name="Salamov A."/>
            <person name="Henrissat B."/>
            <person name="Wiebenga A."/>
            <person name="De Vries R.P."/>
            <person name="Grigoriev I.V."/>
            <person name="Mortensen U.H."/>
            <person name="Andersen M.R."/>
            <person name="Baker S.E."/>
        </authorList>
    </citation>
    <scope>NUCLEOTIDE SEQUENCE [LARGE SCALE GENOMIC DNA]</scope>
    <source>
        <strain evidence="2 3">JOP 1030-1</strain>
    </source>
</reference>
<dbReference type="AlphaFoldDB" id="A0A318ZHB5"/>
<gene>
    <name evidence="2" type="ORF">BP01DRAFT_38138</name>
</gene>
<proteinExistence type="predicted"/>
<accession>A0A318ZHB5</accession>
<evidence type="ECO:0000256" key="1">
    <source>
        <dbReference type="SAM" id="Phobius"/>
    </source>
</evidence>
<protein>
    <submittedName>
        <fullName evidence="2">Uncharacterized protein</fullName>
    </submittedName>
</protein>
<keyword evidence="1" id="KW-0472">Membrane</keyword>
<dbReference type="EMBL" id="KZ821230">
    <property type="protein sequence ID" value="PYH45744.1"/>
    <property type="molecule type" value="Genomic_DNA"/>
</dbReference>
<organism evidence="2 3">
    <name type="scientific">Aspergillus saccharolyticus JOP 1030-1</name>
    <dbReference type="NCBI Taxonomy" id="1450539"/>
    <lineage>
        <taxon>Eukaryota</taxon>
        <taxon>Fungi</taxon>
        <taxon>Dikarya</taxon>
        <taxon>Ascomycota</taxon>
        <taxon>Pezizomycotina</taxon>
        <taxon>Eurotiomycetes</taxon>
        <taxon>Eurotiomycetidae</taxon>
        <taxon>Eurotiales</taxon>
        <taxon>Aspergillaceae</taxon>
        <taxon>Aspergillus</taxon>
        <taxon>Aspergillus subgen. Circumdati</taxon>
    </lineage>
</organism>
<name>A0A318ZHB5_9EURO</name>
<dbReference type="RefSeq" id="XP_025431726.1">
    <property type="nucleotide sequence ID" value="XM_025577300.1"/>
</dbReference>
<feature type="transmembrane region" description="Helical" evidence="1">
    <location>
        <begin position="105"/>
        <end position="123"/>
    </location>
</feature>
<keyword evidence="3" id="KW-1185">Reference proteome</keyword>